<feature type="signal peptide" evidence="1">
    <location>
        <begin position="1"/>
        <end position="21"/>
    </location>
</feature>
<evidence type="ECO:0008006" key="4">
    <source>
        <dbReference type="Google" id="ProtNLM"/>
    </source>
</evidence>
<dbReference type="InterPro" id="IPR021454">
    <property type="entry name" value="DUF3105"/>
</dbReference>
<organism evidence="2 3">
    <name type="scientific">Deinococcus soli</name>
    <name type="common">ex Cha et al. 2016</name>
    <dbReference type="NCBI Taxonomy" id="1309411"/>
    <lineage>
        <taxon>Bacteria</taxon>
        <taxon>Thermotogati</taxon>
        <taxon>Deinococcota</taxon>
        <taxon>Deinococci</taxon>
        <taxon>Deinococcales</taxon>
        <taxon>Deinococcaceae</taxon>
        <taxon>Deinococcus</taxon>
    </lineage>
</organism>
<dbReference type="GO" id="GO:0005737">
    <property type="term" value="C:cytoplasm"/>
    <property type="evidence" value="ECO:0007669"/>
    <property type="project" value="TreeGrafter"/>
</dbReference>
<reference evidence="2" key="1">
    <citation type="submission" date="2023-07" db="EMBL/GenBank/DDBJ databases">
        <title>Sorghum-associated microbial communities from plants grown in Nebraska, USA.</title>
        <authorList>
            <person name="Schachtman D."/>
        </authorList>
    </citation>
    <scope>NUCLEOTIDE SEQUENCE</scope>
    <source>
        <strain evidence="2">BE330</strain>
    </source>
</reference>
<evidence type="ECO:0000313" key="3">
    <source>
        <dbReference type="Proteomes" id="UP001185331"/>
    </source>
</evidence>
<proteinExistence type="predicted"/>
<dbReference type="RefSeq" id="WP_309854852.1">
    <property type="nucleotide sequence ID" value="NZ_JAVDQJ010000005.1"/>
</dbReference>
<dbReference type="PANTHER" id="PTHR34179">
    <property type="entry name" value="TUMOR PROTEIN P53-INDUCIBLE PROTEIN 13"/>
    <property type="match status" value="1"/>
</dbReference>
<name>A0AAE3XAW8_9DEIO</name>
<comment type="caution">
    <text evidence="2">The sequence shown here is derived from an EMBL/GenBank/DDBJ whole genome shotgun (WGS) entry which is preliminary data.</text>
</comment>
<evidence type="ECO:0000256" key="1">
    <source>
        <dbReference type="SAM" id="SignalP"/>
    </source>
</evidence>
<dbReference type="Proteomes" id="UP001185331">
    <property type="component" value="Unassembled WGS sequence"/>
</dbReference>
<protein>
    <recommendedName>
        <fullName evidence="4">DUF3105 domain-containing protein</fullName>
    </recommendedName>
</protein>
<sequence>MKMSLLLLPLLLAACAPQPLGETTFTYEGGLHQDGRIEYAETPPVGGLHNPVWQNCGLYARPVPRERAVHAMEHGAVWITYRPDLNAADLGTLRDLASRHTYLLVSPFPGLDEPVVMNAWNRQLRLAAFDPGRVRAFVQAFEQAASAPERGALCTGGSSEVE</sequence>
<dbReference type="PANTHER" id="PTHR34179:SF1">
    <property type="entry name" value="TUMOR PROTEIN P53-INDUCIBLE PROTEIN 13"/>
    <property type="match status" value="1"/>
</dbReference>
<keyword evidence="1" id="KW-0732">Signal</keyword>
<evidence type="ECO:0000313" key="2">
    <source>
        <dbReference type="EMBL" id="MDR6218400.1"/>
    </source>
</evidence>
<dbReference type="PROSITE" id="PS51257">
    <property type="entry name" value="PROKAR_LIPOPROTEIN"/>
    <property type="match status" value="1"/>
</dbReference>
<dbReference type="Pfam" id="PF11303">
    <property type="entry name" value="DUF3105"/>
    <property type="match status" value="1"/>
</dbReference>
<accession>A0AAE3XAW8</accession>
<feature type="chain" id="PRO_5041898318" description="DUF3105 domain-containing protein" evidence="1">
    <location>
        <begin position="22"/>
        <end position="162"/>
    </location>
</feature>
<gene>
    <name evidence="2" type="ORF">J2Y00_001963</name>
</gene>
<dbReference type="EMBL" id="JAVDQK010000004">
    <property type="protein sequence ID" value="MDR6218400.1"/>
    <property type="molecule type" value="Genomic_DNA"/>
</dbReference>
<dbReference type="AlphaFoldDB" id="A0AAE3XAW8"/>